<evidence type="ECO:0000313" key="1">
    <source>
        <dbReference type="EMBL" id="QCI65656.1"/>
    </source>
</evidence>
<reference evidence="1 2" key="1">
    <citation type="submission" date="2019-04" db="EMBL/GenBank/DDBJ databases">
        <title>Phreatobacter aquaticus sp. nov.</title>
        <authorList>
            <person name="Choi A."/>
        </authorList>
    </citation>
    <scope>NUCLEOTIDE SEQUENCE [LARGE SCALE GENOMIC DNA]</scope>
    <source>
        <strain evidence="1 2">KCTC 52518</strain>
    </source>
</reference>
<organism evidence="1 2">
    <name type="scientific">Phreatobacter stygius</name>
    <dbReference type="NCBI Taxonomy" id="1940610"/>
    <lineage>
        <taxon>Bacteria</taxon>
        <taxon>Pseudomonadati</taxon>
        <taxon>Pseudomonadota</taxon>
        <taxon>Alphaproteobacteria</taxon>
        <taxon>Hyphomicrobiales</taxon>
        <taxon>Phreatobacteraceae</taxon>
        <taxon>Phreatobacter</taxon>
    </lineage>
</organism>
<dbReference type="EMBL" id="CP039690">
    <property type="protein sequence ID" value="QCI65656.1"/>
    <property type="molecule type" value="Genomic_DNA"/>
</dbReference>
<sequence>MAIIHWKDGEVRLASFSSRSNGSKSAVTVRLETSNPRAFGWLLEELAELDRAQRAAARVGRRKPAPQLLLEDLRGVTSGEPEEEY</sequence>
<keyword evidence="2" id="KW-1185">Reference proteome</keyword>
<gene>
    <name evidence="1" type="ORF">E8M01_16440</name>
</gene>
<proteinExistence type="predicted"/>
<dbReference type="KEGG" id="pstg:E8M01_16440"/>
<dbReference type="RefSeq" id="WP_136961102.1">
    <property type="nucleotide sequence ID" value="NZ_CP039690.1"/>
</dbReference>
<accession>A0A4D7B7N4</accession>
<name>A0A4D7B7N4_9HYPH</name>
<evidence type="ECO:0000313" key="2">
    <source>
        <dbReference type="Proteomes" id="UP000298781"/>
    </source>
</evidence>
<dbReference type="AlphaFoldDB" id="A0A4D7B7N4"/>
<dbReference type="Proteomes" id="UP000298781">
    <property type="component" value="Chromosome"/>
</dbReference>
<protein>
    <submittedName>
        <fullName evidence="1">Uncharacterized protein</fullName>
    </submittedName>
</protein>